<dbReference type="PANTHER" id="PTHR24093">
    <property type="entry name" value="CATION TRANSPORTING ATPASE"/>
    <property type="match status" value="1"/>
</dbReference>
<feature type="compositionally biased region" description="Basic and acidic residues" evidence="9">
    <location>
        <begin position="805"/>
        <end position="815"/>
    </location>
</feature>
<feature type="transmembrane region" description="Helical" evidence="10">
    <location>
        <begin position="107"/>
        <end position="128"/>
    </location>
</feature>
<dbReference type="Gene3D" id="3.40.1110.10">
    <property type="entry name" value="Calcium-transporting ATPase, cytoplasmic domain N"/>
    <property type="match status" value="1"/>
</dbReference>
<dbReference type="InterPro" id="IPR059000">
    <property type="entry name" value="ATPase_P-type_domA"/>
</dbReference>
<organism evidence="12 13">
    <name type="scientific">Streblomastix strix</name>
    <dbReference type="NCBI Taxonomy" id="222440"/>
    <lineage>
        <taxon>Eukaryota</taxon>
        <taxon>Metamonada</taxon>
        <taxon>Preaxostyla</taxon>
        <taxon>Oxymonadida</taxon>
        <taxon>Streblomastigidae</taxon>
        <taxon>Streblomastix</taxon>
    </lineage>
</organism>
<dbReference type="GO" id="GO:0046872">
    <property type="term" value="F:metal ion binding"/>
    <property type="evidence" value="ECO:0007669"/>
    <property type="project" value="UniProtKB-KW"/>
</dbReference>
<dbReference type="SUPFAM" id="SSF81660">
    <property type="entry name" value="Metal cation-transporting ATPase, ATP-binding domain N"/>
    <property type="match status" value="1"/>
</dbReference>
<dbReference type="InterPro" id="IPR018303">
    <property type="entry name" value="ATPase_P-typ_P_site"/>
</dbReference>
<accession>A0A5J4WV97</accession>
<feature type="transmembrane region" description="Helical" evidence="10">
    <location>
        <begin position="1101"/>
        <end position="1120"/>
    </location>
</feature>
<dbReference type="PRINTS" id="PR00119">
    <property type="entry name" value="CATATPASE"/>
</dbReference>
<feature type="compositionally biased region" description="Polar residues" evidence="9">
    <location>
        <begin position="410"/>
        <end position="426"/>
    </location>
</feature>
<dbReference type="InterPro" id="IPR036412">
    <property type="entry name" value="HAD-like_sf"/>
</dbReference>
<feature type="transmembrane region" description="Helical" evidence="10">
    <location>
        <begin position="1242"/>
        <end position="1265"/>
    </location>
</feature>
<sequence length="1774" mass="193806">MSARSWIQKDILCSIMEQRDMSIINEVGGVHGMLQYLHTSELGIDPRMPEIEARLFLYGKNEFVKPQTKSFLRLWFESFNDTTLLILLALAVISLIIALAVEQGKDLSWLDGVAILLTVIVVTLVSSINTWSQERQFQQLNERQKDRTIIVIRGGIPTQISVFELLVGDIFTVQTGDVLPADGLVTESNNISCDEAPMTGESHLIRKTYNQNPFMLCGCKVQTGFGKMVVVAVGMDTQFGKLKQAVLQSAQERQQTPLQEKLDDLAKLIGYIGMVAAAFTLLLLLIFWIIPGAKNPSRFKTGEYWLLLVDYFIIAVTIIVMAVPEGLPLAVTIALAYSMRKMLKDNNLVRVLSSCETMGGATTICSDKTGTLTQNKMKVTAGMFDGQMAVIYNNYMTQQNERIRKIQPRKLQSNSSTYSNQSMTSEQGEEYEQDGKAIQMEIQQKLDQVAEQRGTSNQQLDGAKSEGKGSFDVGDQGLNQPGSQQNIPYIAPPQMATTPRITAPTLMTPAVNNLPLSSFSSQYQQNSASQSSQLGASQGRVSAFGAQQLPLSSSQTSLTISKQSSRFVPPGYQQLQKQGSTGYLQTQQQQNIEGGKGLTKKGSLYGSIGSQSQLSPLQQTKGISGFIKRSFSRVKQQGSQNPPEKPPFFFTKEYLSILCESIAMNSSANLRLNETGMVEYLGNVTECALLLFAMEQNVDYTVIRRQVQIVQTFPFSSEKKRMTVVVDKGQDKLRVFTKGASEIVSSLCTKVIKDGDIVDIDEDKRAEIDQNINKMASYGLRTLAVSYRDYSAEEAENHKMKKRNERLNQQKKETNDGVTEQDVNENIASKDKINPAQSEQEEDEQSGPFGQQAPEDDMILIGITGIKDPLREEVPIAIQDCHDAHIMVRMVTGDNIITAIHIAKECGIYEPGWGIAMEGPVFRNLSEEDRQRVLPKLQVLARSSPIDKHTLVSGLQKLEHVVAVTGDGTNDAPALSKADVGFAMGIAGTEVAKDAAAIIITDDNFASIVKAVMWGRNVYDSIRKFIQFQLTVNVAAIVIAVFGAIFAITPLRAVQMLWVNLIMDTLAALALATETPHRALLQRKPYGRNDNIICNSMWRNVAYGATYQAVILIISLMLWGETAPMDKPEDHERGCSLIQPNDEIIASELMFPNGICKKFLLDPKVPIFSEQHFSFIFNTFIWMQIFNWIPSRKCYNELNFFSRIFENFMFIAIWISVAVLQVIIMLVPGLRDAFSVIPISAQLWGISIGLAILIIPGKLLVTLLFTVKDPFHGEVDIKDDPGAPAGLYTVGGRPPAGCTLNLGDLDSGAMNDEAPPPPPAENKEEGDGDGDDNKDKEDKDKEKERKAEEKERKKEEKEQEKKNKAEEKANQVADAAKKKADEKAQNVIDKGKEAASKQAPNAINQLGGALGTGVANALGGGQTAQQIGNATGAAIQSNNTQNAAQQAIQPQSLNQIKIVKPTSPPQKVVRFPLSPSQSSNQEQQQQLSSPTAAQQPSNIVQQSSNASQLPQLPKLQQFAQPKLPQLPQLPPLGVSPRSTQGVTTAAQLGIKSGVAKASDLFPQAKSPNLIQQQTSQPKQPTSIDFQSNPNQQAINLDGSPIKGTGVITGWEKDAQSDNLATSGAAVAKAVNIGMGNITTNNQNKIPIALQNPLPAIKSISPTTSVSGVGVGINKQLNPIQLNGIQNVKLPELHQLPQLPSSTNNNIGSGPALVPQGQLQDGVLGGPGLSDFNLNGINLNGIGLQPIDFNFQPKFNIDLNLNGNGNSNPIQEQNI</sequence>
<keyword evidence="8 10" id="KW-0472">Membrane</keyword>
<dbReference type="Pfam" id="PF00690">
    <property type="entry name" value="Cation_ATPase_N"/>
    <property type="match status" value="1"/>
</dbReference>
<evidence type="ECO:0000256" key="5">
    <source>
        <dbReference type="ARBA" id="ARBA00022840"/>
    </source>
</evidence>
<dbReference type="SFLD" id="SFLDG00002">
    <property type="entry name" value="C1.7:_P-type_atpase_like"/>
    <property type="match status" value="1"/>
</dbReference>
<evidence type="ECO:0000313" key="12">
    <source>
        <dbReference type="EMBL" id="KAA6398486.1"/>
    </source>
</evidence>
<dbReference type="GO" id="GO:0005524">
    <property type="term" value="F:ATP binding"/>
    <property type="evidence" value="ECO:0007669"/>
    <property type="project" value="UniProtKB-KW"/>
</dbReference>
<evidence type="ECO:0000256" key="2">
    <source>
        <dbReference type="ARBA" id="ARBA00022692"/>
    </source>
</evidence>
<evidence type="ECO:0000256" key="10">
    <source>
        <dbReference type="SAM" id="Phobius"/>
    </source>
</evidence>
<feature type="compositionally biased region" description="Low complexity" evidence="9">
    <location>
        <begin position="1472"/>
        <end position="1490"/>
    </location>
</feature>
<dbReference type="SMART" id="SM00831">
    <property type="entry name" value="Cation_ATPase_N"/>
    <property type="match status" value="1"/>
</dbReference>
<feature type="compositionally biased region" description="Polar residues" evidence="9">
    <location>
        <begin position="477"/>
        <end position="486"/>
    </location>
</feature>
<feature type="compositionally biased region" description="Polar residues" evidence="9">
    <location>
        <begin position="1491"/>
        <end position="1507"/>
    </location>
</feature>
<dbReference type="Gene3D" id="2.70.150.10">
    <property type="entry name" value="Calcium-transporting ATPase, cytoplasmic transduction domain A"/>
    <property type="match status" value="1"/>
</dbReference>
<dbReference type="InterPro" id="IPR023298">
    <property type="entry name" value="ATPase_P-typ_TM_dom_sf"/>
</dbReference>
<dbReference type="Proteomes" id="UP000324800">
    <property type="component" value="Unassembled WGS sequence"/>
</dbReference>
<dbReference type="InterPro" id="IPR006068">
    <property type="entry name" value="ATPase_P-typ_cation-transptr_C"/>
</dbReference>
<comment type="subcellular location">
    <subcellularLocation>
        <location evidence="1">Endomembrane system</location>
        <topology evidence="1">Multi-pass membrane protein</topology>
    </subcellularLocation>
</comment>
<dbReference type="EMBL" id="SNRW01000945">
    <property type="protein sequence ID" value="KAA6398486.1"/>
    <property type="molecule type" value="Genomic_DNA"/>
</dbReference>
<dbReference type="PANTHER" id="PTHR24093:SF369">
    <property type="entry name" value="CALCIUM-TRANSPORTING ATPASE"/>
    <property type="match status" value="1"/>
</dbReference>
<dbReference type="InterPro" id="IPR044492">
    <property type="entry name" value="P_typ_ATPase_HD_dom"/>
</dbReference>
<dbReference type="Pfam" id="PF00689">
    <property type="entry name" value="Cation_ATPase_C"/>
    <property type="match status" value="1"/>
</dbReference>
<evidence type="ECO:0000256" key="8">
    <source>
        <dbReference type="ARBA" id="ARBA00023136"/>
    </source>
</evidence>
<feature type="transmembrane region" description="Helical" evidence="10">
    <location>
        <begin position="268"/>
        <end position="291"/>
    </location>
</feature>
<name>A0A5J4WV97_9EUKA</name>
<evidence type="ECO:0000256" key="9">
    <source>
        <dbReference type="SAM" id="MobiDB-lite"/>
    </source>
</evidence>
<dbReference type="Pfam" id="PF13246">
    <property type="entry name" value="Cation_ATPase"/>
    <property type="match status" value="1"/>
</dbReference>
<feature type="region of interest" description="Disordered" evidence="9">
    <location>
        <begin position="794"/>
        <end position="854"/>
    </location>
</feature>
<evidence type="ECO:0000256" key="6">
    <source>
        <dbReference type="ARBA" id="ARBA00022842"/>
    </source>
</evidence>
<dbReference type="GO" id="GO:0005388">
    <property type="term" value="F:P-type calcium transporter activity"/>
    <property type="evidence" value="ECO:0007669"/>
    <property type="project" value="TreeGrafter"/>
</dbReference>
<keyword evidence="5" id="KW-0067">ATP-binding</keyword>
<feature type="transmembrane region" description="Helical" evidence="10">
    <location>
        <begin position="1210"/>
        <end position="1230"/>
    </location>
</feature>
<dbReference type="OrthoDB" id="3352408at2759"/>
<dbReference type="Gene3D" id="1.20.1110.10">
    <property type="entry name" value="Calcium-transporting ATPase, transmembrane domain"/>
    <property type="match status" value="2"/>
</dbReference>
<dbReference type="InterPro" id="IPR008250">
    <property type="entry name" value="ATPase_P-typ_transduc_dom_A_sf"/>
</dbReference>
<feature type="region of interest" description="Disordered" evidence="9">
    <location>
        <begin position="409"/>
        <end position="433"/>
    </location>
</feature>
<dbReference type="Pfam" id="PF00122">
    <property type="entry name" value="E1-E2_ATPase"/>
    <property type="match status" value="1"/>
</dbReference>
<dbReference type="FunFam" id="3.40.50.1000:FF:000193">
    <property type="entry name" value="Plasma membrane calcium-transporting ATPase 2"/>
    <property type="match status" value="1"/>
</dbReference>
<dbReference type="NCBIfam" id="TIGR01494">
    <property type="entry name" value="ATPase_P-type"/>
    <property type="match status" value="2"/>
</dbReference>
<dbReference type="SUPFAM" id="SSF81653">
    <property type="entry name" value="Calcium ATPase, transduction domain A"/>
    <property type="match status" value="1"/>
</dbReference>
<feature type="region of interest" description="Disordered" evidence="9">
    <location>
        <begin position="446"/>
        <end position="486"/>
    </location>
</feature>
<keyword evidence="3" id="KW-0479">Metal-binding</keyword>
<dbReference type="SFLD" id="SFLDS00003">
    <property type="entry name" value="Haloacid_Dehalogenase"/>
    <property type="match status" value="1"/>
</dbReference>
<evidence type="ECO:0000256" key="7">
    <source>
        <dbReference type="ARBA" id="ARBA00022989"/>
    </source>
</evidence>
<evidence type="ECO:0000256" key="3">
    <source>
        <dbReference type="ARBA" id="ARBA00022723"/>
    </source>
</evidence>
<dbReference type="SFLD" id="SFLDF00027">
    <property type="entry name" value="p-type_atpase"/>
    <property type="match status" value="1"/>
</dbReference>
<feature type="transmembrane region" description="Helical" evidence="10">
    <location>
        <begin position="311"/>
        <end position="337"/>
    </location>
</feature>
<dbReference type="PROSITE" id="PS00154">
    <property type="entry name" value="ATPASE_E1_E2"/>
    <property type="match status" value="1"/>
</dbReference>
<dbReference type="GO" id="GO:0016887">
    <property type="term" value="F:ATP hydrolysis activity"/>
    <property type="evidence" value="ECO:0007669"/>
    <property type="project" value="InterPro"/>
</dbReference>
<evidence type="ECO:0000256" key="1">
    <source>
        <dbReference type="ARBA" id="ARBA00004127"/>
    </source>
</evidence>
<keyword evidence="4" id="KW-0547">Nucleotide-binding</keyword>
<dbReference type="SUPFAM" id="SSF56784">
    <property type="entry name" value="HAD-like"/>
    <property type="match status" value="1"/>
</dbReference>
<feature type="region of interest" description="Disordered" evidence="9">
    <location>
        <begin position="1299"/>
        <end position="1399"/>
    </location>
</feature>
<gene>
    <name evidence="12" type="ORF">EZS28_005987</name>
</gene>
<keyword evidence="6" id="KW-0460">Magnesium</keyword>
<feature type="domain" description="Cation-transporting P-type ATPase N-terminal" evidence="11">
    <location>
        <begin position="29"/>
        <end position="99"/>
    </location>
</feature>
<keyword evidence="7 10" id="KW-1133">Transmembrane helix</keyword>
<keyword evidence="2 10" id="KW-0812">Transmembrane</keyword>
<reference evidence="12 13" key="1">
    <citation type="submission" date="2019-03" db="EMBL/GenBank/DDBJ databases">
        <title>Single cell metagenomics reveals metabolic interactions within the superorganism composed of flagellate Streblomastix strix and complex community of Bacteroidetes bacteria on its surface.</title>
        <authorList>
            <person name="Treitli S.C."/>
            <person name="Kolisko M."/>
            <person name="Husnik F."/>
            <person name="Keeling P."/>
            <person name="Hampl V."/>
        </authorList>
    </citation>
    <scope>NUCLEOTIDE SEQUENCE [LARGE SCALE GENOMIC DNA]</scope>
    <source>
        <strain evidence="12">ST1C</strain>
    </source>
</reference>
<proteinExistence type="predicted"/>
<dbReference type="GO" id="GO:0012505">
    <property type="term" value="C:endomembrane system"/>
    <property type="evidence" value="ECO:0007669"/>
    <property type="project" value="UniProtKB-SubCell"/>
</dbReference>
<dbReference type="InterPro" id="IPR001757">
    <property type="entry name" value="P_typ_ATPase"/>
</dbReference>
<feature type="compositionally biased region" description="Basic and acidic residues" evidence="9">
    <location>
        <begin position="1321"/>
        <end position="1395"/>
    </location>
</feature>
<evidence type="ECO:0000313" key="13">
    <source>
        <dbReference type="Proteomes" id="UP000324800"/>
    </source>
</evidence>
<evidence type="ECO:0000256" key="4">
    <source>
        <dbReference type="ARBA" id="ARBA00022741"/>
    </source>
</evidence>
<protein>
    <submittedName>
        <fullName evidence="12">Putative P-type ATPase</fullName>
    </submittedName>
</protein>
<dbReference type="Pfam" id="PF08282">
    <property type="entry name" value="Hydrolase_3"/>
    <property type="match status" value="1"/>
</dbReference>
<dbReference type="InterPro" id="IPR023299">
    <property type="entry name" value="ATPase_P-typ_cyto_dom_N"/>
</dbReference>
<evidence type="ECO:0000259" key="11">
    <source>
        <dbReference type="SMART" id="SM00831"/>
    </source>
</evidence>
<comment type="caution">
    <text evidence="12">The sequence shown here is derived from an EMBL/GenBank/DDBJ whole genome shotgun (WGS) entry which is preliminary data.</text>
</comment>
<dbReference type="GO" id="GO:0005886">
    <property type="term" value="C:plasma membrane"/>
    <property type="evidence" value="ECO:0007669"/>
    <property type="project" value="TreeGrafter"/>
</dbReference>
<feature type="region of interest" description="Disordered" evidence="9">
    <location>
        <begin position="1465"/>
        <end position="1507"/>
    </location>
</feature>
<feature type="transmembrane region" description="Helical" evidence="10">
    <location>
        <begin position="82"/>
        <end position="101"/>
    </location>
</feature>
<dbReference type="SUPFAM" id="SSF81665">
    <property type="entry name" value="Calcium ATPase, transmembrane domain M"/>
    <property type="match status" value="1"/>
</dbReference>
<feature type="transmembrane region" description="Helical" evidence="10">
    <location>
        <begin position="1030"/>
        <end position="1051"/>
    </location>
</feature>
<dbReference type="InterPro" id="IPR004014">
    <property type="entry name" value="ATPase_P-typ_cation-transptr_N"/>
</dbReference>